<feature type="region of interest" description="Disordered" evidence="1">
    <location>
        <begin position="1"/>
        <end position="72"/>
    </location>
</feature>
<protein>
    <submittedName>
        <fullName evidence="2">Uncharacterized protein</fullName>
    </submittedName>
</protein>
<evidence type="ECO:0000313" key="3">
    <source>
        <dbReference type="Proteomes" id="UP000516404"/>
    </source>
</evidence>
<dbReference type="EMBL" id="CP061539">
    <property type="protein sequence ID" value="QNV38368.1"/>
    <property type="molecule type" value="Genomic_DNA"/>
</dbReference>
<dbReference type="KEGG" id="rter:IDM49_03605"/>
<dbReference type="AlphaFoldDB" id="A0A7H2BFC2"/>
<evidence type="ECO:0000256" key="1">
    <source>
        <dbReference type="SAM" id="MobiDB-lite"/>
    </source>
</evidence>
<organism evidence="2 3">
    <name type="scientific">Rothia terrae</name>
    <dbReference type="NCBI Taxonomy" id="396015"/>
    <lineage>
        <taxon>Bacteria</taxon>
        <taxon>Bacillati</taxon>
        <taxon>Actinomycetota</taxon>
        <taxon>Actinomycetes</taxon>
        <taxon>Micrococcales</taxon>
        <taxon>Micrococcaceae</taxon>
        <taxon>Rothia</taxon>
    </lineage>
</organism>
<name>A0A7H2BFC2_9MICC</name>
<accession>A0A7H2BFC2</accession>
<feature type="compositionally biased region" description="Basic and acidic residues" evidence="1">
    <location>
        <begin position="48"/>
        <end position="66"/>
    </location>
</feature>
<feature type="compositionally biased region" description="Polar residues" evidence="1">
    <location>
        <begin position="1"/>
        <end position="17"/>
    </location>
</feature>
<dbReference type="RefSeq" id="WP_190725048.1">
    <property type="nucleotide sequence ID" value="NZ_CP061539.1"/>
</dbReference>
<proteinExistence type="predicted"/>
<sequence>MSKSQEQAPSVGYSATPQKRRGPRRATGGSSIGGPEPQLAGLSAPVEPEARAENNSRDEWMKEQRPPHYGGN</sequence>
<keyword evidence="3" id="KW-1185">Reference proteome</keyword>
<evidence type="ECO:0000313" key="2">
    <source>
        <dbReference type="EMBL" id="QNV38368.1"/>
    </source>
</evidence>
<gene>
    <name evidence="2" type="ORF">IDM49_03605</name>
</gene>
<dbReference type="GeneID" id="96623312"/>
<reference evidence="2 3" key="1">
    <citation type="submission" date="2020-09" db="EMBL/GenBank/DDBJ databases">
        <title>Investigation of environmental microbes.</title>
        <authorList>
            <person name="Ou Y."/>
            <person name="Kang Q."/>
        </authorList>
    </citation>
    <scope>NUCLEOTIDE SEQUENCE [LARGE SCALE GENOMIC DNA]</scope>
    <source>
        <strain evidence="2 3">KJZ-14</strain>
    </source>
</reference>
<dbReference type="Proteomes" id="UP000516404">
    <property type="component" value="Chromosome"/>
</dbReference>